<dbReference type="PANTHER" id="PTHR36566">
    <property type="entry name" value="NICKEL INSERTION PROTEIN-RELATED"/>
    <property type="match status" value="1"/>
</dbReference>
<sequence>MAGCALMQGQGLHLHLDPVGGAAGDMFIAAMLHAFPELAERALTDVAAVLPAEVGHAELSEHVASGITARRFELVLAAPDAGRRHGAETTYRAMRELLENAPLSEGTAQAACAILHRIAEAEAQVHDIPIDRVHFHEIADWDALMDVTAAGSICAALSGATVSLAPLPLGGGLVETAHGKLPVPAPATALILQGYDWHDDGVLGERVTPTGAAILAHVTGGSPTASRPAGRLRCTGSGAGMRVMKGLPNILRVSVFDTASGGIAQDSLVQFACDIDDMTGEELGAAVDRLRAMDGVVDLLMLNGQGKKSRPVTRLEVLVQPQAADRIAARVFDLTSTLGLRRTRVERLILPRESDDSEPLRRKRAQRPSGQETTKVESDDLADAETLHDRRKRARSAEG</sequence>
<evidence type="ECO:0000313" key="4">
    <source>
        <dbReference type="Proteomes" id="UP001596403"/>
    </source>
</evidence>
<protein>
    <submittedName>
        <fullName evidence="3">LarC family nickel insertion protein</fullName>
    </submittedName>
</protein>
<dbReference type="InterPro" id="IPR002822">
    <property type="entry name" value="Ni_insertion"/>
</dbReference>
<feature type="compositionally biased region" description="Basic and acidic residues" evidence="2">
    <location>
        <begin position="351"/>
        <end position="360"/>
    </location>
</feature>
<feature type="compositionally biased region" description="Basic residues" evidence="2">
    <location>
        <begin position="389"/>
        <end position="399"/>
    </location>
</feature>
<reference evidence="4" key="1">
    <citation type="journal article" date="2019" name="Int. J. Syst. Evol. Microbiol.">
        <title>The Global Catalogue of Microorganisms (GCM) 10K type strain sequencing project: providing services to taxonomists for standard genome sequencing and annotation.</title>
        <authorList>
            <consortium name="The Broad Institute Genomics Platform"/>
            <consortium name="The Broad Institute Genome Sequencing Center for Infectious Disease"/>
            <person name="Wu L."/>
            <person name="Ma J."/>
        </authorList>
    </citation>
    <scope>NUCLEOTIDE SEQUENCE [LARGE SCALE GENOMIC DNA]</scope>
    <source>
        <strain evidence="4">NBRC 111368</strain>
    </source>
</reference>
<feature type="region of interest" description="Disordered" evidence="2">
    <location>
        <begin position="351"/>
        <end position="399"/>
    </location>
</feature>
<dbReference type="Proteomes" id="UP001596403">
    <property type="component" value="Unassembled WGS sequence"/>
</dbReference>
<proteinExistence type="predicted"/>
<keyword evidence="1" id="KW-0533">Nickel</keyword>
<evidence type="ECO:0000313" key="3">
    <source>
        <dbReference type="EMBL" id="MFC6643727.1"/>
    </source>
</evidence>
<dbReference type="EMBL" id="JBHSWA010000004">
    <property type="protein sequence ID" value="MFC6643727.1"/>
    <property type="molecule type" value="Genomic_DNA"/>
</dbReference>
<name>A0ABW1Z2G9_9RHOB</name>
<dbReference type="Pfam" id="PF01969">
    <property type="entry name" value="Ni_insertion"/>
    <property type="match status" value="1"/>
</dbReference>
<accession>A0ABW1Z2G9</accession>
<evidence type="ECO:0000256" key="1">
    <source>
        <dbReference type="ARBA" id="ARBA00022596"/>
    </source>
</evidence>
<organism evidence="3 4">
    <name type="scientific">Sulfitobacter profundi</name>
    <dbReference type="NCBI Taxonomy" id="2679961"/>
    <lineage>
        <taxon>Bacteria</taxon>
        <taxon>Pseudomonadati</taxon>
        <taxon>Pseudomonadota</taxon>
        <taxon>Alphaproteobacteria</taxon>
        <taxon>Rhodobacterales</taxon>
        <taxon>Roseobacteraceae</taxon>
        <taxon>Sulfitobacter</taxon>
    </lineage>
</organism>
<comment type="caution">
    <text evidence="3">The sequence shown here is derived from an EMBL/GenBank/DDBJ whole genome shotgun (WGS) entry which is preliminary data.</text>
</comment>
<dbReference type="PANTHER" id="PTHR36566:SF1">
    <property type="entry name" value="PYRIDINIUM-3,5-BISTHIOCARBOXYLIC ACID MONONUCLEOTIDE NICKEL INSERTION PROTEIN"/>
    <property type="match status" value="1"/>
</dbReference>
<evidence type="ECO:0000256" key="2">
    <source>
        <dbReference type="SAM" id="MobiDB-lite"/>
    </source>
</evidence>
<keyword evidence="4" id="KW-1185">Reference proteome</keyword>
<dbReference type="Gene3D" id="3.30.70.1380">
    <property type="entry name" value="Transcriptional regulatory protein pf0864 domain like"/>
    <property type="match status" value="1"/>
</dbReference>
<gene>
    <name evidence="3" type="ORF">ACFQAU_20405</name>
</gene>
<dbReference type="RefSeq" id="WP_240791627.1">
    <property type="nucleotide sequence ID" value="NZ_JBHSWA010000004.1"/>
</dbReference>